<evidence type="ECO:0000313" key="1">
    <source>
        <dbReference type="EMBL" id="WOD42389.1"/>
    </source>
</evidence>
<accession>A0AA97EJ42</accession>
<gene>
    <name evidence="1" type="ORF">RNZ46_10315</name>
</gene>
<evidence type="ECO:0000313" key="2">
    <source>
        <dbReference type="Proteomes" id="UP001302486"/>
    </source>
</evidence>
<dbReference type="RefSeq" id="WP_316982122.1">
    <property type="nucleotide sequence ID" value="NZ_CP136521.1"/>
</dbReference>
<dbReference type="AlphaFoldDB" id="A0AA97EJ42"/>
<name>A0AA97EJ42_9FLAO</name>
<reference evidence="2" key="1">
    <citation type="submission" date="2024-06" db="EMBL/GenBank/DDBJ databases">
        <title>Hwangdonia haimaensis gen. nov., sp. nov., a member of the family Flavobacteriaceae isolated from the haima cold seep.</title>
        <authorList>
            <person name="Li J."/>
        </authorList>
    </citation>
    <scope>NUCLEOTIDE SEQUENCE [LARGE SCALE GENOMIC DNA]</scope>
    <source>
        <strain evidence="2">SCSIO 19198</strain>
    </source>
</reference>
<keyword evidence="2" id="KW-1185">Reference proteome</keyword>
<proteinExistence type="predicted"/>
<dbReference type="EMBL" id="CP136521">
    <property type="protein sequence ID" value="WOD42389.1"/>
    <property type="molecule type" value="Genomic_DNA"/>
</dbReference>
<dbReference type="Proteomes" id="UP001302486">
    <property type="component" value="Chromosome"/>
</dbReference>
<sequence length="120" mass="13860">MTETVELRKKPELKFILNTDEFDIVDASEPKNNGTYSYAEIKKAELNAERTDWFISTLSHIADFLMGSAVGGNFKNKANLKLKLNNRTLKIWLIDADFKKVERITELIKNKKPTHNNVLY</sequence>
<organism evidence="1 2">
    <name type="scientific">Hwangdonia lutea</name>
    <dbReference type="NCBI Taxonomy" id="3075823"/>
    <lineage>
        <taxon>Bacteria</taxon>
        <taxon>Pseudomonadati</taxon>
        <taxon>Bacteroidota</taxon>
        <taxon>Flavobacteriia</taxon>
        <taxon>Flavobacteriales</taxon>
        <taxon>Flavobacteriaceae</taxon>
        <taxon>Hwangdonia</taxon>
    </lineage>
</organism>
<dbReference type="KEGG" id="hws:RNZ46_10315"/>
<protein>
    <submittedName>
        <fullName evidence="1">Uncharacterized protein</fullName>
    </submittedName>
</protein>